<dbReference type="CDD" id="cd14014">
    <property type="entry name" value="STKc_PknB_like"/>
    <property type="match status" value="1"/>
</dbReference>
<dbReference type="Gene3D" id="1.10.510.10">
    <property type="entry name" value="Transferase(Phosphotransferase) domain 1"/>
    <property type="match status" value="1"/>
</dbReference>
<keyword evidence="7" id="KW-1133">Transmembrane helix</keyword>
<evidence type="ECO:0000256" key="7">
    <source>
        <dbReference type="SAM" id="Phobius"/>
    </source>
</evidence>
<evidence type="ECO:0000256" key="5">
    <source>
        <dbReference type="PROSITE-ProRule" id="PRU10141"/>
    </source>
</evidence>
<dbReference type="PROSITE" id="PS00108">
    <property type="entry name" value="PROTEIN_KINASE_ST"/>
    <property type="match status" value="1"/>
</dbReference>
<dbReference type="AlphaFoldDB" id="A0A5C6AEB6"/>
<dbReference type="PANTHER" id="PTHR43289:SF6">
    <property type="entry name" value="SERINE_THREONINE-PROTEIN KINASE NEKL-3"/>
    <property type="match status" value="1"/>
</dbReference>
<organism evidence="9 10">
    <name type="scientific">Stieleria varia</name>
    <dbReference type="NCBI Taxonomy" id="2528005"/>
    <lineage>
        <taxon>Bacteria</taxon>
        <taxon>Pseudomonadati</taxon>
        <taxon>Planctomycetota</taxon>
        <taxon>Planctomycetia</taxon>
        <taxon>Pirellulales</taxon>
        <taxon>Pirellulaceae</taxon>
        <taxon>Stieleria</taxon>
    </lineage>
</organism>
<feature type="binding site" evidence="5">
    <location>
        <position position="115"/>
    </location>
    <ligand>
        <name>ATP</name>
        <dbReference type="ChEBI" id="CHEBI:30616"/>
    </ligand>
</feature>
<dbReference type="PROSITE" id="PS50011">
    <property type="entry name" value="PROTEIN_KINASE_DOM"/>
    <property type="match status" value="1"/>
</dbReference>
<dbReference type="GO" id="GO:0004674">
    <property type="term" value="F:protein serine/threonine kinase activity"/>
    <property type="evidence" value="ECO:0007669"/>
    <property type="project" value="UniProtKB-EC"/>
</dbReference>
<keyword evidence="10" id="KW-1185">Reference proteome</keyword>
<dbReference type="Pfam" id="PF00069">
    <property type="entry name" value="Pkinase"/>
    <property type="match status" value="1"/>
</dbReference>
<feature type="compositionally biased region" description="Polar residues" evidence="6">
    <location>
        <begin position="371"/>
        <end position="381"/>
    </location>
</feature>
<dbReference type="EMBL" id="SJPN01000006">
    <property type="protein sequence ID" value="TWT98314.1"/>
    <property type="molecule type" value="Genomic_DNA"/>
</dbReference>
<dbReference type="InterPro" id="IPR008271">
    <property type="entry name" value="Ser/Thr_kinase_AS"/>
</dbReference>
<keyword evidence="2 5" id="KW-0547">Nucleotide-binding</keyword>
<dbReference type="PROSITE" id="PS00107">
    <property type="entry name" value="PROTEIN_KINASE_ATP"/>
    <property type="match status" value="1"/>
</dbReference>
<dbReference type="PANTHER" id="PTHR43289">
    <property type="entry name" value="MITOGEN-ACTIVATED PROTEIN KINASE KINASE KINASE 20-RELATED"/>
    <property type="match status" value="1"/>
</dbReference>
<evidence type="ECO:0000256" key="6">
    <source>
        <dbReference type="SAM" id="MobiDB-lite"/>
    </source>
</evidence>
<sequence length="512" mass="54755">MAMSVKESVPQPVLDDDTRGLVRRMLAAGLVEIDDIKKVVVSLMAESNQFTPQRLAEGLVGASLLTEWQSRKLLEGKARGFHLGSYRLLKPLGKGGMGVVFLAQHNVMNRLMALKILPPEATADAKRIARFKEEARACAQLDHPNIVQAFDFSQSDGKLFIVMEYIDGIDLHRAVARDGLMSHGTALDAITQATQGLAHAHQRGIIHRDIKPSNLLLRSDGVVKLSDLGLARIGWDAADGSENPGRLTGTADFVAPEQAINSRTVDSRADIYSLGCTWYFLLTGRPPFSGDTVHMRLAKHQTAPAPDVRAIRKDCPAAIAELILRMMAKRPSDRPASAVELLAQLERLSGQTGGSTLAKRLPSAQVAPAGNTLSDNPSSDSTFDDSGPLEEMSEVAAGVEVFDFGSLPAIDLSKIPTTQGPSSSLSATPMSPLANSPMSMPANNSAGNKSSRSTSTTDGNQQVLLGVGLAFAILALIAVVGVVYYQINQEPAAQPRLKTMEDGKGNVIVIRE</sequence>
<evidence type="ECO:0000256" key="1">
    <source>
        <dbReference type="ARBA" id="ARBA00022679"/>
    </source>
</evidence>
<evidence type="ECO:0000256" key="2">
    <source>
        <dbReference type="ARBA" id="ARBA00022741"/>
    </source>
</evidence>
<keyword evidence="7" id="KW-0812">Transmembrane</keyword>
<dbReference type="InterPro" id="IPR017441">
    <property type="entry name" value="Protein_kinase_ATP_BS"/>
</dbReference>
<gene>
    <name evidence="9" type="primary">prkC_30</name>
    <name evidence="9" type="ORF">Pla52n_48260</name>
</gene>
<feature type="domain" description="Protein kinase" evidence="8">
    <location>
        <begin position="86"/>
        <end position="348"/>
    </location>
</feature>
<evidence type="ECO:0000313" key="9">
    <source>
        <dbReference type="EMBL" id="TWT98314.1"/>
    </source>
</evidence>
<dbReference type="InterPro" id="IPR000719">
    <property type="entry name" value="Prot_kinase_dom"/>
</dbReference>
<feature type="region of interest" description="Disordered" evidence="6">
    <location>
        <begin position="353"/>
        <end position="388"/>
    </location>
</feature>
<keyword evidence="7" id="KW-0472">Membrane</keyword>
<evidence type="ECO:0000259" key="8">
    <source>
        <dbReference type="PROSITE" id="PS50011"/>
    </source>
</evidence>
<keyword evidence="1 9" id="KW-0808">Transferase</keyword>
<dbReference type="InterPro" id="IPR011009">
    <property type="entry name" value="Kinase-like_dom_sf"/>
</dbReference>
<dbReference type="Proteomes" id="UP000320176">
    <property type="component" value="Unassembled WGS sequence"/>
</dbReference>
<feature type="transmembrane region" description="Helical" evidence="7">
    <location>
        <begin position="463"/>
        <end position="487"/>
    </location>
</feature>
<feature type="region of interest" description="Disordered" evidence="6">
    <location>
        <begin position="415"/>
        <end position="458"/>
    </location>
</feature>
<keyword evidence="3 9" id="KW-0418">Kinase</keyword>
<dbReference type="Gene3D" id="3.30.200.20">
    <property type="entry name" value="Phosphorylase Kinase, domain 1"/>
    <property type="match status" value="1"/>
</dbReference>
<comment type="caution">
    <text evidence="9">The sequence shown here is derived from an EMBL/GenBank/DDBJ whole genome shotgun (WGS) entry which is preliminary data.</text>
</comment>
<evidence type="ECO:0000313" key="10">
    <source>
        <dbReference type="Proteomes" id="UP000320176"/>
    </source>
</evidence>
<proteinExistence type="predicted"/>
<accession>A0A5C6AEB6</accession>
<name>A0A5C6AEB6_9BACT</name>
<reference evidence="9 10" key="1">
    <citation type="submission" date="2019-02" db="EMBL/GenBank/DDBJ databases">
        <title>Deep-cultivation of Planctomycetes and their phenomic and genomic characterization uncovers novel biology.</title>
        <authorList>
            <person name="Wiegand S."/>
            <person name="Jogler M."/>
            <person name="Boedeker C."/>
            <person name="Pinto D."/>
            <person name="Vollmers J."/>
            <person name="Rivas-Marin E."/>
            <person name="Kohn T."/>
            <person name="Peeters S.H."/>
            <person name="Heuer A."/>
            <person name="Rast P."/>
            <person name="Oberbeckmann S."/>
            <person name="Bunk B."/>
            <person name="Jeske O."/>
            <person name="Meyerdierks A."/>
            <person name="Storesund J.E."/>
            <person name="Kallscheuer N."/>
            <person name="Luecker S."/>
            <person name="Lage O.M."/>
            <person name="Pohl T."/>
            <person name="Merkel B.J."/>
            <person name="Hornburger P."/>
            <person name="Mueller R.-W."/>
            <person name="Bruemmer F."/>
            <person name="Labrenz M."/>
            <person name="Spormann A.M."/>
            <person name="Op Den Camp H."/>
            <person name="Overmann J."/>
            <person name="Amann R."/>
            <person name="Jetten M.S.M."/>
            <person name="Mascher T."/>
            <person name="Medema M.H."/>
            <person name="Devos D.P."/>
            <person name="Kaster A.-K."/>
            <person name="Ovreas L."/>
            <person name="Rohde M."/>
            <person name="Galperin M.Y."/>
            <person name="Jogler C."/>
        </authorList>
    </citation>
    <scope>NUCLEOTIDE SEQUENCE [LARGE SCALE GENOMIC DNA]</scope>
    <source>
        <strain evidence="9 10">Pla52n</strain>
    </source>
</reference>
<evidence type="ECO:0000256" key="3">
    <source>
        <dbReference type="ARBA" id="ARBA00022777"/>
    </source>
</evidence>
<keyword evidence="4 5" id="KW-0067">ATP-binding</keyword>
<dbReference type="SMART" id="SM00220">
    <property type="entry name" value="S_TKc"/>
    <property type="match status" value="1"/>
</dbReference>
<evidence type="ECO:0000256" key="4">
    <source>
        <dbReference type="ARBA" id="ARBA00022840"/>
    </source>
</evidence>
<dbReference type="GO" id="GO:0005524">
    <property type="term" value="F:ATP binding"/>
    <property type="evidence" value="ECO:0007669"/>
    <property type="project" value="UniProtKB-UniRule"/>
</dbReference>
<protein>
    <submittedName>
        <fullName evidence="9">Serine/threonine-protein kinase PrkC</fullName>
        <ecNumber evidence="9">2.7.11.1</ecNumber>
    </submittedName>
</protein>
<dbReference type="SUPFAM" id="SSF56112">
    <property type="entry name" value="Protein kinase-like (PK-like)"/>
    <property type="match status" value="1"/>
</dbReference>
<dbReference type="EC" id="2.7.11.1" evidence="9"/>